<keyword evidence="5 6" id="KW-0472">Membrane</keyword>
<keyword evidence="8" id="KW-1185">Reference proteome</keyword>
<feature type="transmembrane region" description="Helical" evidence="6">
    <location>
        <begin position="85"/>
        <end position="106"/>
    </location>
</feature>
<dbReference type="InterPro" id="IPR011701">
    <property type="entry name" value="MFS"/>
</dbReference>
<dbReference type="PANTHER" id="PTHR43791:SF5">
    <property type="entry name" value="MAJOR FACILITATOR SUPERFAMILY (MFS) PROFILE DOMAIN-CONTAINING PROTEIN"/>
    <property type="match status" value="1"/>
</dbReference>
<evidence type="ECO:0000256" key="5">
    <source>
        <dbReference type="ARBA" id="ARBA00023136"/>
    </source>
</evidence>
<dbReference type="InterPro" id="IPR036259">
    <property type="entry name" value="MFS_trans_sf"/>
</dbReference>
<keyword evidence="4 6" id="KW-1133">Transmembrane helix</keyword>
<feature type="transmembrane region" description="Helical" evidence="6">
    <location>
        <begin position="113"/>
        <end position="132"/>
    </location>
</feature>
<protein>
    <recommendedName>
        <fullName evidence="9">Major facilitator superfamily (MFS) profile domain-containing protein</fullName>
    </recommendedName>
</protein>
<evidence type="ECO:0000313" key="7">
    <source>
        <dbReference type="EMBL" id="KAK3170110.1"/>
    </source>
</evidence>
<dbReference type="FunFam" id="1.20.1250.20:FF:000018">
    <property type="entry name" value="MFS transporter permease"/>
    <property type="match status" value="1"/>
</dbReference>
<feature type="transmembrane region" description="Helical" evidence="6">
    <location>
        <begin position="47"/>
        <end position="65"/>
    </location>
</feature>
<keyword evidence="3 6" id="KW-0812">Transmembrane</keyword>
<dbReference type="Pfam" id="PF07690">
    <property type="entry name" value="MFS_1"/>
    <property type="match status" value="1"/>
</dbReference>
<feature type="transmembrane region" description="Helical" evidence="6">
    <location>
        <begin position="173"/>
        <end position="195"/>
    </location>
</feature>
<keyword evidence="2" id="KW-0813">Transport</keyword>
<evidence type="ECO:0008006" key="9">
    <source>
        <dbReference type="Google" id="ProtNLM"/>
    </source>
</evidence>
<evidence type="ECO:0000313" key="8">
    <source>
        <dbReference type="Proteomes" id="UP001276659"/>
    </source>
</evidence>
<dbReference type="Gene3D" id="1.20.1250.20">
    <property type="entry name" value="MFS general substrate transporter like domains"/>
    <property type="match status" value="1"/>
</dbReference>
<organism evidence="7 8">
    <name type="scientific">Lepraria neglecta</name>
    <dbReference type="NCBI Taxonomy" id="209136"/>
    <lineage>
        <taxon>Eukaryota</taxon>
        <taxon>Fungi</taxon>
        <taxon>Dikarya</taxon>
        <taxon>Ascomycota</taxon>
        <taxon>Pezizomycotina</taxon>
        <taxon>Lecanoromycetes</taxon>
        <taxon>OSLEUM clade</taxon>
        <taxon>Lecanoromycetidae</taxon>
        <taxon>Lecanorales</taxon>
        <taxon>Lecanorineae</taxon>
        <taxon>Stereocaulaceae</taxon>
        <taxon>Lepraria</taxon>
    </lineage>
</organism>
<dbReference type="GO" id="GO:0022857">
    <property type="term" value="F:transmembrane transporter activity"/>
    <property type="evidence" value="ECO:0007669"/>
    <property type="project" value="InterPro"/>
</dbReference>
<dbReference type="GO" id="GO:0016020">
    <property type="term" value="C:membrane"/>
    <property type="evidence" value="ECO:0007669"/>
    <property type="project" value="UniProtKB-SubCell"/>
</dbReference>
<evidence type="ECO:0000256" key="1">
    <source>
        <dbReference type="ARBA" id="ARBA00004141"/>
    </source>
</evidence>
<dbReference type="AlphaFoldDB" id="A0AAE0DI31"/>
<sequence>MAEEKVLNGGHHEELKEKELPYELPYEAIEIDPALDRRITRKFDTHVVPWLFGLWLLAFIDRSNIGNARIDGLNTDLKLDGDKFNIALTVFYVPYILIDVPSNWALKYVGAGYYLPGLLIGWGIVSTCLGAVKTYGGLIAARFFLGLCEGGLLGGMVLYLSMFYRRHDLLFRLGLFYCAAPLSGAFGGLLATGLAEIHFHGYNRWPWIFFVEGAISVLFGILTIFFLPHTPMQAKCLTEEERVAAVARMKLDAHGASNKSNVESEHFAWPWVRMAVLNWNTVLLSLNFFAIITPIYSFSLFLPPVVTPSPMIKVEGRGLSSRFVPAVHPVFPRTYWDNAPSPDRTVKEPVAPVKRHYPAGPTASNWVYRSEPYGYSDHWRQDHSGK</sequence>
<reference evidence="7" key="1">
    <citation type="submission" date="2022-11" db="EMBL/GenBank/DDBJ databases">
        <title>Chromosomal genome sequence assembly and mating type (MAT) locus characterization of the leprose asexual lichenized fungus Lepraria neglecta (Nyl.) Erichsen.</title>
        <authorList>
            <person name="Allen J.L."/>
            <person name="Pfeffer B."/>
        </authorList>
    </citation>
    <scope>NUCLEOTIDE SEQUENCE</scope>
    <source>
        <strain evidence="7">Allen 5258</strain>
    </source>
</reference>
<comment type="subcellular location">
    <subcellularLocation>
        <location evidence="1">Membrane</location>
        <topology evidence="1">Multi-pass membrane protein</topology>
    </subcellularLocation>
</comment>
<feature type="transmembrane region" description="Helical" evidence="6">
    <location>
        <begin position="282"/>
        <end position="302"/>
    </location>
</feature>
<evidence type="ECO:0000256" key="4">
    <source>
        <dbReference type="ARBA" id="ARBA00022989"/>
    </source>
</evidence>
<comment type="caution">
    <text evidence="7">The sequence shown here is derived from an EMBL/GenBank/DDBJ whole genome shotgun (WGS) entry which is preliminary data.</text>
</comment>
<name>A0AAE0DI31_9LECA</name>
<evidence type="ECO:0000256" key="3">
    <source>
        <dbReference type="ARBA" id="ARBA00022692"/>
    </source>
</evidence>
<dbReference type="Proteomes" id="UP001276659">
    <property type="component" value="Unassembled WGS sequence"/>
</dbReference>
<feature type="transmembrane region" description="Helical" evidence="6">
    <location>
        <begin position="207"/>
        <end position="227"/>
    </location>
</feature>
<accession>A0AAE0DI31</accession>
<dbReference type="SUPFAM" id="SSF103473">
    <property type="entry name" value="MFS general substrate transporter"/>
    <property type="match status" value="1"/>
</dbReference>
<evidence type="ECO:0000256" key="6">
    <source>
        <dbReference type="SAM" id="Phobius"/>
    </source>
</evidence>
<gene>
    <name evidence="7" type="ORF">OEA41_009496</name>
</gene>
<dbReference type="EMBL" id="JASNWA010000009">
    <property type="protein sequence ID" value="KAK3170110.1"/>
    <property type="molecule type" value="Genomic_DNA"/>
</dbReference>
<evidence type="ECO:0000256" key="2">
    <source>
        <dbReference type="ARBA" id="ARBA00022448"/>
    </source>
</evidence>
<feature type="transmembrane region" description="Helical" evidence="6">
    <location>
        <begin position="138"/>
        <end position="161"/>
    </location>
</feature>
<dbReference type="PANTHER" id="PTHR43791">
    <property type="entry name" value="PERMEASE-RELATED"/>
    <property type="match status" value="1"/>
</dbReference>
<proteinExistence type="predicted"/>